<evidence type="ECO:0000256" key="3">
    <source>
        <dbReference type="ARBA" id="ARBA00022771"/>
    </source>
</evidence>
<sequence length="361" mass="42102">MISENIFEESATDCEQKLDINNSINSELPAKKPKIDKKTHKCPYTDCEVIFTRPYRLKNHISTHHEGQPAFKCDFEGCNKSYSNQSHLKRHTIMVHVGDLEQNNEVVCVEEGCRRILANKYSLKKHILRTHGKPHFQCQLCEEKFHKKNQLNIHKSEVHNESSALYECSKCNQTFAQQYLFKKHIARHKTYKCDCEATFHKWSEYLKHKSSSCPCPKTQHICVICKKVFTAKQNLTQHCLKLHLQDSQIDEFKCPYLDCKRSYKYKRNLTVHIKTSHEKIENLYKCTEKECGVIFKSCKGLKQHVRSEHKEKPLKLRAKRKPKKKSIQKSVTASKLSGFTLSSSQNVIDINSVSSIDFIIK</sequence>
<comment type="caution">
    <text evidence="10">The sequence shown here is derived from an EMBL/GenBank/DDBJ whole genome shotgun (WGS) entry which is preliminary data.</text>
</comment>
<feature type="domain" description="C2H2-type" evidence="9">
    <location>
        <begin position="220"/>
        <end position="248"/>
    </location>
</feature>
<dbReference type="Gene3D" id="3.30.160.60">
    <property type="entry name" value="Classic Zinc Finger"/>
    <property type="match status" value="4"/>
</dbReference>
<proteinExistence type="predicted"/>
<comment type="subcellular location">
    <subcellularLocation>
        <location evidence="1">Nucleus</location>
    </subcellularLocation>
</comment>
<dbReference type="Proteomes" id="UP001566132">
    <property type="component" value="Unassembled WGS sequence"/>
</dbReference>
<keyword evidence="4" id="KW-0862">Zinc</keyword>
<dbReference type="Pfam" id="PF00096">
    <property type="entry name" value="zf-C2H2"/>
    <property type="match status" value="5"/>
</dbReference>
<evidence type="ECO:0000256" key="1">
    <source>
        <dbReference type="ARBA" id="ARBA00004123"/>
    </source>
</evidence>
<evidence type="ECO:0000256" key="4">
    <source>
        <dbReference type="ARBA" id="ARBA00022833"/>
    </source>
</evidence>
<keyword evidence="11" id="KW-1185">Reference proteome</keyword>
<dbReference type="SUPFAM" id="SSF57667">
    <property type="entry name" value="beta-beta-alpha zinc fingers"/>
    <property type="match status" value="3"/>
</dbReference>
<evidence type="ECO:0000313" key="10">
    <source>
        <dbReference type="EMBL" id="KAL1502664.1"/>
    </source>
</evidence>
<dbReference type="EMBL" id="JBDJPC010000005">
    <property type="protein sequence ID" value="KAL1502664.1"/>
    <property type="molecule type" value="Genomic_DNA"/>
</dbReference>
<dbReference type="GO" id="GO:0005634">
    <property type="term" value="C:nucleus"/>
    <property type="evidence" value="ECO:0007669"/>
    <property type="project" value="UniProtKB-SubCell"/>
</dbReference>
<keyword evidence="5" id="KW-0805">Transcription regulation</keyword>
<organism evidence="10 11">
    <name type="scientific">Hypothenemus hampei</name>
    <name type="common">Coffee berry borer</name>
    <dbReference type="NCBI Taxonomy" id="57062"/>
    <lineage>
        <taxon>Eukaryota</taxon>
        <taxon>Metazoa</taxon>
        <taxon>Ecdysozoa</taxon>
        <taxon>Arthropoda</taxon>
        <taxon>Hexapoda</taxon>
        <taxon>Insecta</taxon>
        <taxon>Pterygota</taxon>
        <taxon>Neoptera</taxon>
        <taxon>Endopterygota</taxon>
        <taxon>Coleoptera</taxon>
        <taxon>Polyphaga</taxon>
        <taxon>Cucujiformia</taxon>
        <taxon>Curculionidae</taxon>
        <taxon>Scolytinae</taxon>
        <taxon>Hypothenemus</taxon>
    </lineage>
</organism>
<dbReference type="PANTHER" id="PTHR46179">
    <property type="entry name" value="ZINC FINGER PROTEIN"/>
    <property type="match status" value="1"/>
</dbReference>
<dbReference type="AlphaFoldDB" id="A0ABD1EY71"/>
<dbReference type="InterPro" id="IPR013087">
    <property type="entry name" value="Znf_C2H2_type"/>
</dbReference>
<feature type="domain" description="C2H2-type" evidence="9">
    <location>
        <begin position="71"/>
        <end position="101"/>
    </location>
</feature>
<evidence type="ECO:0000256" key="5">
    <source>
        <dbReference type="ARBA" id="ARBA00023015"/>
    </source>
</evidence>
<keyword evidence="7" id="KW-0539">Nucleus</keyword>
<dbReference type="GO" id="GO:0008270">
    <property type="term" value="F:zinc ion binding"/>
    <property type="evidence" value="ECO:0007669"/>
    <property type="project" value="UniProtKB-KW"/>
</dbReference>
<keyword evidence="2" id="KW-0479">Metal-binding</keyword>
<evidence type="ECO:0000256" key="6">
    <source>
        <dbReference type="ARBA" id="ARBA00023163"/>
    </source>
</evidence>
<name>A0ABD1EY71_HYPHA</name>
<feature type="domain" description="C2H2-type" evidence="9">
    <location>
        <begin position="136"/>
        <end position="164"/>
    </location>
</feature>
<feature type="domain" description="C2H2-type" evidence="9">
    <location>
        <begin position="40"/>
        <end position="69"/>
    </location>
</feature>
<feature type="domain" description="C2H2-type" evidence="9">
    <location>
        <begin position="252"/>
        <end position="282"/>
    </location>
</feature>
<dbReference type="PANTHER" id="PTHR46179:SF13">
    <property type="entry name" value="C2H2-TYPE DOMAIN-CONTAINING PROTEIN"/>
    <property type="match status" value="1"/>
</dbReference>
<evidence type="ECO:0000259" key="9">
    <source>
        <dbReference type="PROSITE" id="PS50157"/>
    </source>
</evidence>
<gene>
    <name evidence="10" type="ORF">ABEB36_007777</name>
</gene>
<protein>
    <recommendedName>
        <fullName evidence="9">C2H2-type domain-containing protein</fullName>
    </recommendedName>
</protein>
<evidence type="ECO:0000313" key="11">
    <source>
        <dbReference type="Proteomes" id="UP001566132"/>
    </source>
</evidence>
<accession>A0ABD1EY71</accession>
<feature type="domain" description="C2H2-type" evidence="9">
    <location>
        <begin position="166"/>
        <end position="193"/>
    </location>
</feature>
<dbReference type="InterPro" id="IPR051061">
    <property type="entry name" value="Zinc_finger_trans_reg"/>
</dbReference>
<feature type="domain" description="C2H2-type" evidence="9">
    <location>
        <begin position="284"/>
        <end position="313"/>
    </location>
</feature>
<dbReference type="SMART" id="SM00355">
    <property type="entry name" value="ZnF_C2H2"/>
    <property type="match status" value="8"/>
</dbReference>
<evidence type="ECO:0000256" key="8">
    <source>
        <dbReference type="PROSITE-ProRule" id="PRU00042"/>
    </source>
</evidence>
<dbReference type="PROSITE" id="PS50157">
    <property type="entry name" value="ZINC_FINGER_C2H2_2"/>
    <property type="match status" value="7"/>
</dbReference>
<dbReference type="PROSITE" id="PS00028">
    <property type="entry name" value="ZINC_FINGER_C2H2_1"/>
    <property type="match status" value="7"/>
</dbReference>
<reference evidence="10 11" key="1">
    <citation type="submission" date="2024-05" db="EMBL/GenBank/DDBJ databases">
        <title>Genetic variation in Jamaican populations of the coffee berry borer (Hypothenemus hampei).</title>
        <authorList>
            <person name="Errbii M."/>
            <person name="Myrie A."/>
        </authorList>
    </citation>
    <scope>NUCLEOTIDE SEQUENCE [LARGE SCALE GENOMIC DNA]</scope>
    <source>
        <strain evidence="10">JA-Hopewell-2020-01-JO</strain>
        <tissue evidence="10">Whole body</tissue>
    </source>
</reference>
<evidence type="ECO:0000256" key="2">
    <source>
        <dbReference type="ARBA" id="ARBA00022723"/>
    </source>
</evidence>
<dbReference type="InterPro" id="IPR036236">
    <property type="entry name" value="Znf_C2H2_sf"/>
</dbReference>
<keyword evidence="3 8" id="KW-0863">Zinc-finger</keyword>
<keyword evidence="6" id="KW-0804">Transcription</keyword>
<evidence type="ECO:0000256" key="7">
    <source>
        <dbReference type="ARBA" id="ARBA00023242"/>
    </source>
</evidence>